<evidence type="ECO:0000313" key="1">
    <source>
        <dbReference type="EMBL" id="SDW81287.1"/>
    </source>
</evidence>
<dbReference type="OrthoDB" id="2987671at2"/>
<dbReference type="Proteomes" id="UP000198534">
    <property type="component" value="Unassembled WGS sequence"/>
</dbReference>
<dbReference type="RefSeq" id="WP_091738797.1">
    <property type="nucleotide sequence ID" value="NZ_FNNQ01000006.1"/>
</dbReference>
<organism evidence="1 2">
    <name type="scientific">Marininema mesophilum</name>
    <dbReference type="NCBI Taxonomy" id="1048340"/>
    <lineage>
        <taxon>Bacteria</taxon>
        <taxon>Bacillati</taxon>
        <taxon>Bacillota</taxon>
        <taxon>Bacilli</taxon>
        <taxon>Bacillales</taxon>
        <taxon>Thermoactinomycetaceae</taxon>
        <taxon>Marininema</taxon>
    </lineage>
</organism>
<evidence type="ECO:0000313" key="2">
    <source>
        <dbReference type="Proteomes" id="UP000198534"/>
    </source>
</evidence>
<keyword evidence="2" id="KW-1185">Reference proteome</keyword>
<sequence>MMDIDPALSWMSEGLKQISLAQQKPLFQVNMREKRGKNVSFLIEKGQDTDKVQDSSYLIHKNTFAQMIYESFYNQGLTFNNLLPILIILNESQISGFYFPGFYRYDKNEERFEFLREMDSEVEEKVQSFLQTNNIQSAVALGYALVNIDEIVSWDDVVVEIQTAVKSFSQLIQLHGGLKETCLVPTLASGLKKPQPSDFFLSPILITHWIQPQYPLN</sequence>
<accession>A0A1H2WL85</accession>
<gene>
    <name evidence="1" type="ORF">SAMN05444487_106167</name>
</gene>
<protein>
    <submittedName>
        <fullName evidence="1">Uncharacterized protein</fullName>
    </submittedName>
</protein>
<reference evidence="1 2" key="1">
    <citation type="submission" date="2016-10" db="EMBL/GenBank/DDBJ databases">
        <authorList>
            <person name="de Groot N.N."/>
        </authorList>
    </citation>
    <scope>NUCLEOTIDE SEQUENCE [LARGE SCALE GENOMIC DNA]</scope>
    <source>
        <strain evidence="1 2">DSM 45610</strain>
    </source>
</reference>
<name>A0A1H2WL85_9BACL</name>
<dbReference type="EMBL" id="FNNQ01000006">
    <property type="protein sequence ID" value="SDW81287.1"/>
    <property type="molecule type" value="Genomic_DNA"/>
</dbReference>
<proteinExistence type="predicted"/>
<dbReference type="AlphaFoldDB" id="A0A1H2WL85"/>